<dbReference type="WBParaSite" id="EVEC_0001325001-mRNA-1">
    <property type="protein sequence ID" value="EVEC_0001325001-mRNA-1"/>
    <property type="gene ID" value="EVEC_0001325001"/>
</dbReference>
<dbReference type="OrthoDB" id="6516201at2759"/>
<keyword evidence="6" id="KW-1015">Disulfide bond</keyword>
<dbReference type="InterPro" id="IPR036055">
    <property type="entry name" value="LDL_receptor-like_sf"/>
</dbReference>
<dbReference type="Pfam" id="PF00057">
    <property type="entry name" value="Ldl_recept_a"/>
    <property type="match status" value="2"/>
</dbReference>
<comment type="caution">
    <text evidence="7">Lacks conserved residue(s) required for the propagation of feature annotation.</text>
</comment>
<evidence type="ECO:0000256" key="3">
    <source>
        <dbReference type="ARBA" id="ARBA00022737"/>
    </source>
</evidence>
<evidence type="ECO:0000256" key="2">
    <source>
        <dbReference type="ARBA" id="ARBA00022692"/>
    </source>
</evidence>
<reference evidence="11" key="1">
    <citation type="submission" date="2017-02" db="UniProtKB">
        <authorList>
            <consortium name="WormBaseParasite"/>
        </authorList>
    </citation>
    <scope>IDENTIFICATION</scope>
</reference>
<gene>
    <name evidence="9" type="ORF">EVEC_LOCUS12397</name>
</gene>
<evidence type="ECO:0000256" key="6">
    <source>
        <dbReference type="ARBA" id="ARBA00023157"/>
    </source>
</evidence>
<accession>A0A0N4VQF1</accession>
<sequence length="202" mass="23195">CLPWQFDCQFGNPRCIPQYKVNDGVIDCYTGFDEVKFNSLINVYGIYTNHYYQLYVYGCPPHYFVCHDRSACIDFGKYQDGKPHCRDKSDEHTAAAAAAHIGSNSNDRTCQAGYFLCNDRTKCIEGSKFQNGVEDCKDGSDEEGDQRNKNEDKEKNKLEIRDDNKFLKNLKGLIFNVKKKKSIKMALMHRCQVSTIVGLRRT</sequence>
<feature type="region of interest" description="Disordered" evidence="8">
    <location>
        <begin position="135"/>
        <end position="156"/>
    </location>
</feature>
<protein>
    <submittedName>
        <fullName evidence="11">Sortilin_C domain-containing protein</fullName>
    </submittedName>
</protein>
<evidence type="ECO:0000256" key="5">
    <source>
        <dbReference type="ARBA" id="ARBA00023136"/>
    </source>
</evidence>
<dbReference type="CDD" id="cd00112">
    <property type="entry name" value="LDLa"/>
    <property type="match status" value="3"/>
</dbReference>
<keyword evidence="2" id="KW-0812">Transmembrane</keyword>
<evidence type="ECO:0000256" key="1">
    <source>
        <dbReference type="ARBA" id="ARBA00004167"/>
    </source>
</evidence>
<dbReference type="InterPro" id="IPR002172">
    <property type="entry name" value="LDrepeatLR_classA_rpt"/>
</dbReference>
<keyword evidence="3" id="KW-0677">Repeat</keyword>
<reference evidence="9 10" key="2">
    <citation type="submission" date="2018-10" db="EMBL/GenBank/DDBJ databases">
        <authorList>
            <consortium name="Pathogen Informatics"/>
        </authorList>
    </citation>
    <scope>NUCLEOTIDE SEQUENCE [LARGE SCALE GENOMIC DNA]</scope>
</reference>
<evidence type="ECO:0000313" key="11">
    <source>
        <dbReference type="WBParaSite" id="EVEC_0001325001-mRNA-1"/>
    </source>
</evidence>
<evidence type="ECO:0000256" key="8">
    <source>
        <dbReference type="SAM" id="MobiDB-lite"/>
    </source>
</evidence>
<dbReference type="Gene3D" id="4.10.400.10">
    <property type="entry name" value="Low-density Lipoprotein Receptor"/>
    <property type="match status" value="3"/>
</dbReference>
<evidence type="ECO:0000313" key="10">
    <source>
        <dbReference type="Proteomes" id="UP000274131"/>
    </source>
</evidence>
<evidence type="ECO:0000256" key="7">
    <source>
        <dbReference type="PROSITE-ProRule" id="PRU00124"/>
    </source>
</evidence>
<dbReference type="EMBL" id="UXUI01014435">
    <property type="protein sequence ID" value="VDD97646.1"/>
    <property type="molecule type" value="Genomic_DNA"/>
</dbReference>
<keyword evidence="10" id="KW-1185">Reference proteome</keyword>
<dbReference type="PROSITE" id="PS50068">
    <property type="entry name" value="LDLRA_2"/>
    <property type="match status" value="1"/>
</dbReference>
<evidence type="ECO:0000256" key="4">
    <source>
        <dbReference type="ARBA" id="ARBA00022989"/>
    </source>
</evidence>
<name>A0A0N4VQF1_ENTVE</name>
<dbReference type="STRING" id="51028.A0A0N4VQF1"/>
<proteinExistence type="predicted"/>
<keyword evidence="4" id="KW-1133">Transmembrane helix</keyword>
<dbReference type="PANTHER" id="PTHR24270">
    <property type="entry name" value="LOW-DENSITY LIPOPROTEIN RECEPTOR-RELATED"/>
    <property type="match status" value="1"/>
</dbReference>
<dbReference type="GO" id="GO:0016192">
    <property type="term" value="P:vesicle-mediated transport"/>
    <property type="evidence" value="ECO:0007669"/>
    <property type="project" value="UniProtKB-ARBA"/>
</dbReference>
<dbReference type="AlphaFoldDB" id="A0A0N4VQF1"/>
<dbReference type="InterPro" id="IPR050685">
    <property type="entry name" value="LDLR"/>
</dbReference>
<dbReference type="SMART" id="SM00192">
    <property type="entry name" value="LDLa"/>
    <property type="match status" value="3"/>
</dbReference>
<dbReference type="GO" id="GO:0005886">
    <property type="term" value="C:plasma membrane"/>
    <property type="evidence" value="ECO:0007669"/>
    <property type="project" value="TreeGrafter"/>
</dbReference>
<dbReference type="Proteomes" id="UP000274131">
    <property type="component" value="Unassembled WGS sequence"/>
</dbReference>
<organism evidence="11">
    <name type="scientific">Enterobius vermicularis</name>
    <name type="common">Human pinworm</name>
    <dbReference type="NCBI Taxonomy" id="51028"/>
    <lineage>
        <taxon>Eukaryota</taxon>
        <taxon>Metazoa</taxon>
        <taxon>Ecdysozoa</taxon>
        <taxon>Nematoda</taxon>
        <taxon>Chromadorea</taxon>
        <taxon>Rhabditida</taxon>
        <taxon>Spirurina</taxon>
        <taxon>Oxyuridomorpha</taxon>
        <taxon>Oxyuroidea</taxon>
        <taxon>Oxyuridae</taxon>
        <taxon>Enterobius</taxon>
    </lineage>
</organism>
<keyword evidence="5" id="KW-0472">Membrane</keyword>
<dbReference type="SUPFAM" id="SSF57424">
    <property type="entry name" value="LDL receptor-like module"/>
    <property type="match status" value="3"/>
</dbReference>
<comment type="subcellular location">
    <subcellularLocation>
        <location evidence="1">Membrane</location>
        <topology evidence="1">Single-pass membrane protein</topology>
    </subcellularLocation>
</comment>
<dbReference type="PRINTS" id="PR00261">
    <property type="entry name" value="LDLRECEPTOR"/>
</dbReference>
<evidence type="ECO:0000313" key="9">
    <source>
        <dbReference type="EMBL" id="VDD97646.1"/>
    </source>
</evidence>